<evidence type="ECO:0000313" key="7">
    <source>
        <dbReference type="EMBL" id="GMR38110.1"/>
    </source>
</evidence>
<comment type="caution">
    <text evidence="7">The sequence shown here is derived from an EMBL/GenBank/DDBJ whole genome shotgun (WGS) entry which is preliminary data.</text>
</comment>
<name>A0AAN4ZI32_9BILA</name>
<organism evidence="7 8">
    <name type="scientific">Pristionchus mayeri</name>
    <dbReference type="NCBI Taxonomy" id="1317129"/>
    <lineage>
        <taxon>Eukaryota</taxon>
        <taxon>Metazoa</taxon>
        <taxon>Ecdysozoa</taxon>
        <taxon>Nematoda</taxon>
        <taxon>Chromadorea</taxon>
        <taxon>Rhabditida</taxon>
        <taxon>Rhabditina</taxon>
        <taxon>Diplogasteromorpha</taxon>
        <taxon>Diplogasteroidea</taxon>
        <taxon>Neodiplogasteridae</taxon>
        <taxon>Pristionchus</taxon>
    </lineage>
</organism>
<proteinExistence type="predicted"/>
<dbReference type="EMBL" id="BTRK01000002">
    <property type="protein sequence ID" value="GMR38110.1"/>
    <property type="molecule type" value="Genomic_DNA"/>
</dbReference>
<keyword evidence="8" id="KW-1185">Reference proteome</keyword>
<dbReference type="AlphaFoldDB" id="A0AAN4ZI32"/>
<dbReference type="GO" id="GO:0003677">
    <property type="term" value="F:DNA binding"/>
    <property type="evidence" value="ECO:0007669"/>
    <property type="project" value="UniProtKB-UniRule"/>
</dbReference>
<dbReference type="Proteomes" id="UP001328107">
    <property type="component" value="Unassembled WGS sequence"/>
</dbReference>
<dbReference type="GO" id="GO:0008270">
    <property type="term" value="F:zinc ion binding"/>
    <property type="evidence" value="ECO:0007669"/>
    <property type="project" value="UniProtKB-KW"/>
</dbReference>
<evidence type="ECO:0000259" key="6">
    <source>
        <dbReference type="PROSITE" id="PS50950"/>
    </source>
</evidence>
<keyword evidence="1" id="KW-0479">Metal-binding</keyword>
<gene>
    <name evidence="7" type="ORF">PMAYCL1PPCAC_08305</name>
</gene>
<dbReference type="InterPro" id="IPR006612">
    <property type="entry name" value="THAP_Znf"/>
</dbReference>
<evidence type="ECO:0000256" key="1">
    <source>
        <dbReference type="ARBA" id="ARBA00022723"/>
    </source>
</evidence>
<evidence type="ECO:0000256" key="4">
    <source>
        <dbReference type="ARBA" id="ARBA00023125"/>
    </source>
</evidence>
<feature type="non-terminal residue" evidence="7">
    <location>
        <position position="1"/>
    </location>
</feature>
<evidence type="ECO:0000256" key="3">
    <source>
        <dbReference type="ARBA" id="ARBA00022833"/>
    </source>
</evidence>
<sequence>GDHSEMQVFNTNEKKRETWATAVRSTQEGRRSLMGQLSAHKWSFLCSSHFSLMDFNHYPTARFVLKPDAVPYFNDSEFESGEVAGVPPSSNNMPNEREEDHVEIKEEPANDCADNTLKQQNLDMRSHLCGNSRPLNHCTPKVHSDLQSKAKVARRSKCVVCCRMETRTEMRTFALNHAKRITWINAVRSSPEERRSLWAEVNRTSSPMLCN</sequence>
<dbReference type="PROSITE" id="PS50950">
    <property type="entry name" value="ZF_THAP"/>
    <property type="match status" value="1"/>
</dbReference>
<reference evidence="8" key="1">
    <citation type="submission" date="2022-10" db="EMBL/GenBank/DDBJ databases">
        <title>Genome assembly of Pristionchus species.</title>
        <authorList>
            <person name="Yoshida K."/>
            <person name="Sommer R.J."/>
        </authorList>
    </citation>
    <scope>NUCLEOTIDE SEQUENCE [LARGE SCALE GENOMIC DNA]</scope>
    <source>
        <strain evidence="8">RS5460</strain>
    </source>
</reference>
<accession>A0AAN4ZI32</accession>
<feature type="non-terminal residue" evidence="7">
    <location>
        <position position="211"/>
    </location>
</feature>
<evidence type="ECO:0000256" key="5">
    <source>
        <dbReference type="PROSITE-ProRule" id="PRU00309"/>
    </source>
</evidence>
<keyword evidence="4 5" id="KW-0238">DNA-binding</keyword>
<evidence type="ECO:0000256" key="2">
    <source>
        <dbReference type="ARBA" id="ARBA00022771"/>
    </source>
</evidence>
<protein>
    <recommendedName>
        <fullName evidence="6">THAP-type domain-containing protein</fullName>
    </recommendedName>
</protein>
<feature type="domain" description="THAP-type" evidence="6">
    <location>
        <begin position="1"/>
        <end position="74"/>
    </location>
</feature>
<dbReference type="Pfam" id="PF05485">
    <property type="entry name" value="THAP"/>
    <property type="match status" value="1"/>
</dbReference>
<evidence type="ECO:0000313" key="8">
    <source>
        <dbReference type="Proteomes" id="UP001328107"/>
    </source>
</evidence>
<keyword evidence="3" id="KW-0862">Zinc</keyword>
<keyword evidence="2 5" id="KW-0863">Zinc-finger</keyword>